<dbReference type="Pfam" id="PF04117">
    <property type="entry name" value="Mpv17_PMP22"/>
    <property type="match status" value="1"/>
</dbReference>
<keyword evidence="4" id="KW-1133">Transmembrane helix</keyword>
<name>A0ABN9M209_9NEOB</name>
<evidence type="ECO:0008006" key="8">
    <source>
        <dbReference type="Google" id="ProtNLM"/>
    </source>
</evidence>
<dbReference type="SUPFAM" id="SSF56672">
    <property type="entry name" value="DNA/RNA polymerases"/>
    <property type="match status" value="1"/>
</dbReference>
<gene>
    <name evidence="6" type="ORF">RIMI_LOCUS15716974</name>
</gene>
<dbReference type="PANTHER" id="PTHR11266">
    <property type="entry name" value="PEROXISOMAL MEMBRANE PROTEIN 2, PXMP2 MPV17"/>
    <property type="match status" value="1"/>
</dbReference>
<sequence>MGLYSGVMRQDKCDGTDGFKTVWCAKFNIISFCKAYEGSMCSPQKFPEGFRMDPAKVWAVLDWDCPEDLKMLQRFLGFANYYCKFMKDFLVAAKLLTDMTKKGTDFYRWTSPAREAFDTLKRPGNKNIKADDLSCCFPGGGDKCEPSNRQTEQVNQNLETYLRCFDWVTHLQLAEFAGVTNNLRKMGSKYKSVADQRRLVGLDLCVSDLVWLSSRNIKLKVPSWKLGPRFIGPYKILRRRVLWRTENELQSNIAASMQPVGDKAFYGMTDFLKPYATLPHLGLQVNRTAFSSSRCTLLLLSTCHPVGCCLVETVMSRQGRVILNCVAGCWRKMFNSHNLLVTNTVSSGILLSIGDIIQQTREVRTDPTRRRDWLRTGRMFIIGNCFGPLDHYWYIWLDRLLPRATVQVVVKKVLLEQIVVSPILGVLFFVGVGSMEGQSIRNSWAEFKGKFWEMYKTEWCVWPPAQLINFYYLPTKYRVMYVNVLTLGWDVYLSYLKHRAPGEQICNSQPMLIDWKSMDGKK</sequence>
<evidence type="ECO:0000256" key="5">
    <source>
        <dbReference type="ARBA" id="ARBA00023136"/>
    </source>
</evidence>
<evidence type="ECO:0000256" key="2">
    <source>
        <dbReference type="ARBA" id="ARBA00006824"/>
    </source>
</evidence>
<dbReference type="PANTHER" id="PTHR11266:SF120">
    <property type="entry name" value="MPV17-LIKE PROTEIN 2"/>
    <property type="match status" value="1"/>
</dbReference>
<protein>
    <recommendedName>
        <fullName evidence="8">Mpv17-like protein 2</fullName>
    </recommendedName>
</protein>
<dbReference type="EMBL" id="CAUEEQ010042746">
    <property type="protein sequence ID" value="CAJ0956880.1"/>
    <property type="molecule type" value="Genomic_DNA"/>
</dbReference>
<accession>A0ABN9M209</accession>
<reference evidence="6" key="1">
    <citation type="submission" date="2023-07" db="EMBL/GenBank/DDBJ databases">
        <authorList>
            <person name="Stuckert A."/>
        </authorList>
    </citation>
    <scope>NUCLEOTIDE SEQUENCE</scope>
</reference>
<evidence type="ECO:0000313" key="7">
    <source>
        <dbReference type="Proteomes" id="UP001176940"/>
    </source>
</evidence>
<dbReference type="InterPro" id="IPR043502">
    <property type="entry name" value="DNA/RNA_pol_sf"/>
</dbReference>
<keyword evidence="3" id="KW-0812">Transmembrane</keyword>
<evidence type="ECO:0000256" key="1">
    <source>
        <dbReference type="ARBA" id="ARBA00004141"/>
    </source>
</evidence>
<evidence type="ECO:0000313" key="6">
    <source>
        <dbReference type="EMBL" id="CAJ0956880.1"/>
    </source>
</evidence>
<comment type="similarity">
    <text evidence="2">Belongs to the peroxisomal membrane protein PXMP2/4 family.</text>
</comment>
<evidence type="ECO:0000256" key="3">
    <source>
        <dbReference type="ARBA" id="ARBA00022692"/>
    </source>
</evidence>
<organism evidence="6 7">
    <name type="scientific">Ranitomeya imitator</name>
    <name type="common">mimic poison frog</name>
    <dbReference type="NCBI Taxonomy" id="111125"/>
    <lineage>
        <taxon>Eukaryota</taxon>
        <taxon>Metazoa</taxon>
        <taxon>Chordata</taxon>
        <taxon>Craniata</taxon>
        <taxon>Vertebrata</taxon>
        <taxon>Euteleostomi</taxon>
        <taxon>Amphibia</taxon>
        <taxon>Batrachia</taxon>
        <taxon>Anura</taxon>
        <taxon>Neobatrachia</taxon>
        <taxon>Hyloidea</taxon>
        <taxon>Dendrobatidae</taxon>
        <taxon>Dendrobatinae</taxon>
        <taxon>Ranitomeya</taxon>
    </lineage>
</organism>
<keyword evidence="7" id="KW-1185">Reference proteome</keyword>
<proteinExistence type="inferred from homology"/>
<dbReference type="InterPro" id="IPR043128">
    <property type="entry name" value="Rev_trsase/Diguanyl_cyclase"/>
</dbReference>
<evidence type="ECO:0000256" key="4">
    <source>
        <dbReference type="ARBA" id="ARBA00022989"/>
    </source>
</evidence>
<dbReference type="Proteomes" id="UP001176940">
    <property type="component" value="Unassembled WGS sequence"/>
</dbReference>
<keyword evidence="5" id="KW-0472">Membrane</keyword>
<dbReference type="InterPro" id="IPR007248">
    <property type="entry name" value="Mpv17_PMP22"/>
</dbReference>
<comment type="caution">
    <text evidence="6">The sequence shown here is derived from an EMBL/GenBank/DDBJ whole genome shotgun (WGS) entry which is preliminary data.</text>
</comment>
<comment type="subcellular location">
    <subcellularLocation>
        <location evidence="1">Membrane</location>
        <topology evidence="1">Multi-pass membrane protein</topology>
    </subcellularLocation>
</comment>
<dbReference type="Gene3D" id="3.30.70.270">
    <property type="match status" value="1"/>
</dbReference>